<evidence type="ECO:0000313" key="1">
    <source>
        <dbReference type="EMBL" id="ERN41591.1"/>
    </source>
</evidence>
<proteinExistence type="predicted"/>
<accession>U5DIV2</accession>
<reference evidence="1 2" key="1">
    <citation type="submission" date="2013-05" db="EMBL/GenBank/DDBJ databases">
        <title>Draft genome sequence of Rubidibacter lacunae KORDI 51-2.</title>
        <authorList>
            <person name="Choi D.H."/>
            <person name="Noh J.H."/>
            <person name="Kwon K.-K."/>
            <person name="Lee J.-H."/>
            <person name="Ryu J.-Y."/>
        </authorList>
    </citation>
    <scope>NUCLEOTIDE SEQUENCE [LARGE SCALE GENOMIC DNA]</scope>
    <source>
        <strain evidence="1 2">KORDI 51-2</strain>
    </source>
</reference>
<protein>
    <submittedName>
        <fullName evidence="1">Uncharacterized protein</fullName>
    </submittedName>
</protein>
<dbReference type="InParanoid" id="U5DIV2"/>
<organism evidence="1 2">
    <name type="scientific">Rubidibacter lacunae KORDI 51-2</name>
    <dbReference type="NCBI Taxonomy" id="582515"/>
    <lineage>
        <taxon>Bacteria</taxon>
        <taxon>Bacillati</taxon>
        <taxon>Cyanobacteriota</taxon>
        <taxon>Cyanophyceae</taxon>
        <taxon>Oscillatoriophycideae</taxon>
        <taxon>Chroococcales</taxon>
        <taxon>Aphanothecaceae</taxon>
        <taxon>Rubidibacter</taxon>
    </lineage>
</organism>
<sequence length="210" mass="22816">MLTTGVRSRATPARLRIRVEFPVAGLNLAIFCQNVEPQPEFANSRGSGLSPCLDVPDLEAGIARPGCLGDSVPNEPLDCAVLCIRGCKLVRCTQHPRELGQGGGVFAIFGREPATARRRAAGRAPTRHRLGRIGRRRRGLVGIKTVARREYIPRLCSERLEVQRTAYAHSPSVEDVGVNHRGFDIFVTEEFLDRADVVAGLQQVGGKAVA</sequence>
<gene>
    <name evidence="1" type="ORF">KR51_00018100</name>
</gene>
<keyword evidence="2" id="KW-1185">Reference proteome</keyword>
<evidence type="ECO:0000313" key="2">
    <source>
        <dbReference type="Proteomes" id="UP000016960"/>
    </source>
</evidence>
<dbReference type="AlphaFoldDB" id="U5DIV2"/>
<name>U5DIV2_9CHRO</name>
<dbReference type="EMBL" id="ASSJ01000047">
    <property type="protein sequence ID" value="ERN41591.1"/>
    <property type="molecule type" value="Genomic_DNA"/>
</dbReference>
<dbReference type="Proteomes" id="UP000016960">
    <property type="component" value="Unassembled WGS sequence"/>
</dbReference>
<comment type="caution">
    <text evidence="1">The sequence shown here is derived from an EMBL/GenBank/DDBJ whole genome shotgun (WGS) entry which is preliminary data.</text>
</comment>